<feature type="region of interest" description="Disordered" evidence="1">
    <location>
        <begin position="635"/>
        <end position="686"/>
    </location>
</feature>
<dbReference type="GO" id="GO:0031207">
    <property type="term" value="C:Sec62/Sec63 complex"/>
    <property type="evidence" value="ECO:0007669"/>
    <property type="project" value="TreeGrafter"/>
</dbReference>
<organism evidence="4 5">
    <name type="scientific">[Candida] arabinofermentans NRRL YB-2248</name>
    <dbReference type="NCBI Taxonomy" id="983967"/>
    <lineage>
        <taxon>Eukaryota</taxon>
        <taxon>Fungi</taxon>
        <taxon>Dikarya</taxon>
        <taxon>Ascomycota</taxon>
        <taxon>Saccharomycotina</taxon>
        <taxon>Pichiomycetes</taxon>
        <taxon>Pichiales</taxon>
        <taxon>Pichiaceae</taxon>
        <taxon>Ogataea</taxon>
        <taxon>Ogataea/Candida clade</taxon>
    </lineage>
</organism>
<dbReference type="GO" id="GO:0008320">
    <property type="term" value="F:protein transmembrane transporter activity"/>
    <property type="evidence" value="ECO:0007669"/>
    <property type="project" value="TreeGrafter"/>
</dbReference>
<feature type="transmembrane region" description="Helical" evidence="2">
    <location>
        <begin position="15"/>
        <end position="36"/>
    </location>
</feature>
<dbReference type="Proteomes" id="UP000094801">
    <property type="component" value="Unassembled WGS sequence"/>
</dbReference>
<dbReference type="SMART" id="SM00271">
    <property type="entry name" value="DnaJ"/>
    <property type="match status" value="1"/>
</dbReference>
<dbReference type="InterPro" id="IPR001623">
    <property type="entry name" value="DnaJ_domain"/>
</dbReference>
<gene>
    <name evidence="4" type="ORF">CANARDRAFT_29338</name>
</gene>
<proteinExistence type="predicted"/>
<dbReference type="PRINTS" id="PR00625">
    <property type="entry name" value="JDOMAIN"/>
</dbReference>
<evidence type="ECO:0000313" key="5">
    <source>
        <dbReference type="Proteomes" id="UP000094801"/>
    </source>
</evidence>
<keyword evidence="2" id="KW-0812">Transmembrane</keyword>
<dbReference type="PROSITE" id="PS50076">
    <property type="entry name" value="DNAJ_2"/>
    <property type="match status" value="1"/>
</dbReference>
<feature type="transmembrane region" description="Helical" evidence="2">
    <location>
        <begin position="211"/>
        <end position="232"/>
    </location>
</feature>
<dbReference type="InterPro" id="IPR036869">
    <property type="entry name" value="J_dom_sf"/>
</dbReference>
<dbReference type="SUPFAM" id="SSF46565">
    <property type="entry name" value="Chaperone J-domain"/>
    <property type="match status" value="1"/>
</dbReference>
<feature type="compositionally biased region" description="Acidic residues" evidence="1">
    <location>
        <begin position="641"/>
        <end position="661"/>
    </location>
</feature>
<dbReference type="GO" id="GO:0006620">
    <property type="term" value="P:post-translational protein targeting to endoplasmic reticulum membrane"/>
    <property type="evidence" value="ECO:0007669"/>
    <property type="project" value="TreeGrafter"/>
</dbReference>
<keyword evidence="2" id="KW-0472">Membrane</keyword>
<dbReference type="Pfam" id="PF00226">
    <property type="entry name" value="DnaJ"/>
    <property type="match status" value="1"/>
</dbReference>
<evidence type="ECO:0000259" key="3">
    <source>
        <dbReference type="PROSITE" id="PS50076"/>
    </source>
</evidence>
<dbReference type="PANTHER" id="PTHR24075:SF0">
    <property type="entry name" value="TRANSLOCATION PROTEIN SEC63 HOMOLOG"/>
    <property type="match status" value="1"/>
</dbReference>
<dbReference type="GO" id="GO:0003723">
    <property type="term" value="F:RNA binding"/>
    <property type="evidence" value="ECO:0007669"/>
    <property type="project" value="TreeGrafter"/>
</dbReference>
<evidence type="ECO:0000256" key="2">
    <source>
        <dbReference type="SAM" id="Phobius"/>
    </source>
</evidence>
<dbReference type="CDD" id="cd06257">
    <property type="entry name" value="DnaJ"/>
    <property type="match status" value="1"/>
</dbReference>
<dbReference type="STRING" id="983967.A0A1E4SXH9"/>
<dbReference type="SUPFAM" id="SSF158702">
    <property type="entry name" value="Sec63 N-terminal domain-like"/>
    <property type="match status" value="1"/>
</dbReference>
<keyword evidence="2" id="KW-1133">Transmembrane helix</keyword>
<evidence type="ECO:0000313" key="4">
    <source>
        <dbReference type="EMBL" id="ODV84185.1"/>
    </source>
</evidence>
<sequence length="686" mass="77927">MSQSRYDYDENSETWPYFVLTGLIVPLIPTTISYVWDKLSTSDDDDDEKSNDRTDNWFKTYNHDTLSKFKSNIQSKKLFTKKLLFIIIGWILVIYLCILANSIDIPVNESNFNPWKILGIDELADEKVIKTAYRKLSIKFHPDKVDTSKMSQLEMDQVDNLYVSINKAYKALTDETIKENFLKYGNPDGPSDVKHGIALPKFLIDGPTSPLLVLIYILLIAVILPLVVSSWWNGVKSYTKQGLHVDTASYFLTELINFNPAKLTQISTVLKDISHATEFQLIDKSLTPSKVESLLLSQINRTKLSPNDELLKYKVVSIAPKLILGYIDIASIFRNTEICMKLIDAHRCLIQALNIESSAKINKYKQILQLPGVSIDKLNTLEPIYTLGKLLKKPTISPSEFLSNDNYESILKYASNIPLIEPIDCKFKVPGENYIPPASNVHINLKFFIKSPKQLSKPELSKLSKNVIETQLNELETIENLKNPFKLVEDQPKIKLTNIPPYFPDINYLKENNGWIAFLIVQRDAKLAESPAFLTRVDLSNLKLTPDEFLKNSDAIVSTFKIPLTSPTPKEEGSFQFRLILKNLIYFGSDLEIPLNLNVEDKPITNTSNTKDLYEIEDPDEDSLAGAFAQLRGEKVKKVEYEDDSSDDDSDDSDDDEDGNDNDTLNTSDWTDIDTDTEVEEDALDK</sequence>
<accession>A0A1E4SXH9</accession>
<reference evidence="5" key="1">
    <citation type="submission" date="2016-04" db="EMBL/GenBank/DDBJ databases">
        <title>Comparative genomics of biotechnologically important yeasts.</title>
        <authorList>
            <consortium name="DOE Joint Genome Institute"/>
            <person name="Riley R."/>
            <person name="Haridas S."/>
            <person name="Wolfe K.H."/>
            <person name="Lopes M.R."/>
            <person name="Hittinger C.T."/>
            <person name="Goker M."/>
            <person name="Salamov A."/>
            <person name="Wisecaver J."/>
            <person name="Long T.M."/>
            <person name="Aerts A.L."/>
            <person name="Barry K."/>
            <person name="Choi C."/>
            <person name="Clum A."/>
            <person name="Coughlan A.Y."/>
            <person name="Deshpande S."/>
            <person name="Douglass A.P."/>
            <person name="Hanson S.J."/>
            <person name="Klenk H.-P."/>
            <person name="Labutti K."/>
            <person name="Lapidus A."/>
            <person name="Lindquist E."/>
            <person name="Lipzen A."/>
            <person name="Meier-Kolthoff J.P."/>
            <person name="Ohm R.A."/>
            <person name="Otillar R.P."/>
            <person name="Pangilinan J."/>
            <person name="Peng Y."/>
            <person name="Rokas A."/>
            <person name="Rosa C.A."/>
            <person name="Scheuner C."/>
            <person name="Sibirny A.A."/>
            <person name="Slot J.C."/>
            <person name="Stielow J.B."/>
            <person name="Sun H."/>
            <person name="Kurtzman C.P."/>
            <person name="Blackwell M."/>
            <person name="Grigoriev I.V."/>
            <person name="Jeffries T.W."/>
        </authorList>
    </citation>
    <scope>NUCLEOTIDE SEQUENCE [LARGE SCALE GENOMIC DNA]</scope>
    <source>
        <strain evidence="5">NRRL YB-2248</strain>
    </source>
</reference>
<keyword evidence="5" id="KW-1185">Reference proteome</keyword>
<dbReference type="EMBL" id="KV453858">
    <property type="protein sequence ID" value="ODV84185.1"/>
    <property type="molecule type" value="Genomic_DNA"/>
</dbReference>
<feature type="transmembrane region" description="Helical" evidence="2">
    <location>
        <begin position="83"/>
        <end position="103"/>
    </location>
</feature>
<dbReference type="OrthoDB" id="1734229at2759"/>
<name>A0A1E4SXH9_9ASCO</name>
<dbReference type="PANTHER" id="PTHR24075">
    <property type="entry name" value="SEC63 DOMAIN-CONTAINING"/>
    <property type="match status" value="1"/>
</dbReference>
<protein>
    <recommendedName>
        <fullName evidence="3">J domain-containing protein</fullName>
    </recommendedName>
</protein>
<feature type="compositionally biased region" description="Acidic residues" evidence="1">
    <location>
        <begin position="671"/>
        <end position="686"/>
    </location>
</feature>
<dbReference type="GO" id="GO:0006614">
    <property type="term" value="P:SRP-dependent cotranslational protein targeting to membrane"/>
    <property type="evidence" value="ECO:0007669"/>
    <property type="project" value="TreeGrafter"/>
</dbReference>
<dbReference type="AlphaFoldDB" id="A0A1E4SXH9"/>
<dbReference type="Gene3D" id="1.10.287.110">
    <property type="entry name" value="DnaJ domain"/>
    <property type="match status" value="1"/>
</dbReference>
<feature type="domain" description="J" evidence="3">
    <location>
        <begin position="113"/>
        <end position="185"/>
    </location>
</feature>
<evidence type="ECO:0000256" key="1">
    <source>
        <dbReference type="SAM" id="MobiDB-lite"/>
    </source>
</evidence>